<keyword evidence="7" id="KW-1185">Reference proteome</keyword>
<evidence type="ECO:0000313" key="7">
    <source>
        <dbReference type="Proteomes" id="UP001319921"/>
    </source>
</evidence>
<dbReference type="GO" id="GO:0005524">
    <property type="term" value="F:ATP binding"/>
    <property type="evidence" value="ECO:0007669"/>
    <property type="project" value="UniProtKB-KW"/>
</dbReference>
<evidence type="ECO:0000256" key="4">
    <source>
        <dbReference type="ARBA" id="ARBA00022840"/>
    </source>
</evidence>
<dbReference type="FunFam" id="3.40.1190.20:FF:000003">
    <property type="entry name" value="Phosphomethylpyrimidine kinase ThiD"/>
    <property type="match status" value="1"/>
</dbReference>
<accession>A0AAQ4CWJ0</accession>
<organism evidence="6 7">
    <name type="scientific">Saccharolobus caldissimus</name>
    <dbReference type="NCBI Taxonomy" id="1702097"/>
    <lineage>
        <taxon>Archaea</taxon>
        <taxon>Thermoproteota</taxon>
        <taxon>Thermoprotei</taxon>
        <taxon>Sulfolobales</taxon>
        <taxon>Sulfolobaceae</taxon>
        <taxon>Saccharolobus</taxon>
    </lineage>
</organism>
<evidence type="ECO:0000256" key="3">
    <source>
        <dbReference type="ARBA" id="ARBA00022777"/>
    </source>
</evidence>
<dbReference type="KEGG" id="scas:SACC_31880"/>
<dbReference type="InterPro" id="IPR029056">
    <property type="entry name" value="Ribokinase-like"/>
</dbReference>
<dbReference type="InterPro" id="IPR013749">
    <property type="entry name" value="PM/HMP-P_kinase-1"/>
</dbReference>
<dbReference type="RefSeq" id="WP_229570885.1">
    <property type="nucleotide sequence ID" value="NZ_AP025226.1"/>
</dbReference>
<dbReference type="SUPFAM" id="SSF53613">
    <property type="entry name" value="Ribokinase-like"/>
    <property type="match status" value="1"/>
</dbReference>
<dbReference type="GO" id="GO:0009228">
    <property type="term" value="P:thiamine biosynthetic process"/>
    <property type="evidence" value="ECO:0007669"/>
    <property type="project" value="InterPro"/>
</dbReference>
<feature type="domain" description="Pyridoxamine kinase/Phosphomethylpyrimidine kinase" evidence="5">
    <location>
        <begin position="14"/>
        <end position="250"/>
    </location>
</feature>
<dbReference type="AlphaFoldDB" id="A0AAQ4CWJ0"/>
<evidence type="ECO:0000313" key="6">
    <source>
        <dbReference type="EMBL" id="BDC00172.1"/>
    </source>
</evidence>
<evidence type="ECO:0000256" key="2">
    <source>
        <dbReference type="ARBA" id="ARBA00022741"/>
    </source>
</evidence>
<evidence type="ECO:0000259" key="5">
    <source>
        <dbReference type="Pfam" id="PF08543"/>
    </source>
</evidence>
<dbReference type="PANTHER" id="PTHR20858:SF17">
    <property type="entry name" value="HYDROXYMETHYLPYRIMIDINE_PHOSPHOMETHYLPYRIMIDINE KINASE THI20-RELATED"/>
    <property type="match status" value="1"/>
</dbReference>
<dbReference type="GeneID" id="68867911"/>
<dbReference type="InterPro" id="IPR004399">
    <property type="entry name" value="HMP/HMP-P_kinase_dom"/>
</dbReference>
<dbReference type="PANTHER" id="PTHR20858">
    <property type="entry name" value="PHOSPHOMETHYLPYRIMIDINE KINASE"/>
    <property type="match status" value="1"/>
</dbReference>
<dbReference type="Proteomes" id="UP001319921">
    <property type="component" value="Chromosome"/>
</dbReference>
<proteinExistence type="predicted"/>
<keyword evidence="2" id="KW-0547">Nucleotide-binding</keyword>
<dbReference type="GO" id="GO:0005829">
    <property type="term" value="C:cytosol"/>
    <property type="evidence" value="ECO:0007669"/>
    <property type="project" value="TreeGrafter"/>
</dbReference>
<dbReference type="PROSITE" id="PS00584">
    <property type="entry name" value="PFKB_KINASES_2"/>
    <property type="match status" value="1"/>
</dbReference>
<sequence length="399" mass="43741">MRKRPVVLTIAGSDSGGGAGLQADLKTFTALGVFGTTVITGLTAQNTKSVLKIHEVPLDFIEAQFDAICTDLNPKYAKTGMLASKKIIELVIKKVKEYNLGLVLDPVMVAKSGSLLVTEDISETMRKAMKEALITTPNRYEAEILANKKITTQDDVKRIAKELYNMYGNVVVKGFDGIDYGVIDGEEMELKGENISTKNTHGSGDVFSAAITAYLALGYGLKESVINAKKFVTFSIKYGLDLGEGHGPVDPYSYPESIIQREKGREELEELLNYLESNLDLTLKLLTDSFKSNVVYLTDYGDTLSLAGGFIKYLNKIKIDGPILNNINNDITNLIRKTSGRVGILLPLTEKILEAGERGKIKLTKSGLDGDALIYSNMVLIVARDKDELIRKLNEVARD</sequence>
<dbReference type="Pfam" id="PF08543">
    <property type="entry name" value="Phos_pyr_kin"/>
    <property type="match status" value="1"/>
</dbReference>
<evidence type="ECO:0000256" key="1">
    <source>
        <dbReference type="ARBA" id="ARBA00022679"/>
    </source>
</evidence>
<dbReference type="InterPro" id="IPR036409">
    <property type="entry name" value="Aldolase_II/adducin_N_sf"/>
</dbReference>
<protein>
    <submittedName>
        <fullName evidence="6">Bifunctional hydroxymethylpyrimidine kinase/phosphomethylpyrimidine kinase</fullName>
    </submittedName>
</protein>
<dbReference type="SUPFAM" id="SSF53639">
    <property type="entry name" value="AraD/HMP-PK domain-like"/>
    <property type="match status" value="1"/>
</dbReference>
<dbReference type="NCBIfam" id="TIGR00097">
    <property type="entry name" value="HMP-P_kinase"/>
    <property type="match status" value="1"/>
</dbReference>
<reference evidence="6 7" key="1">
    <citation type="journal article" date="2022" name="Microbiol. Resour. Announc.">
        <title>Complete Genome Sequence of the Hyperthermophilic and Acidophilic Archaeon Saccharolobus caldissimus Strain HS-3T.</title>
        <authorList>
            <person name="Sakai H.D."/>
            <person name="Kurosawa N."/>
        </authorList>
    </citation>
    <scope>NUCLEOTIDE SEQUENCE [LARGE SCALE GENOMIC DNA]</scope>
    <source>
        <strain evidence="6 7">JCM32116</strain>
    </source>
</reference>
<dbReference type="CDD" id="cd01169">
    <property type="entry name" value="HMPP_kinase"/>
    <property type="match status" value="1"/>
</dbReference>
<dbReference type="InterPro" id="IPR002173">
    <property type="entry name" value="Carboh/pur_kinase_PfkB_CS"/>
</dbReference>
<dbReference type="EMBL" id="AP025226">
    <property type="protein sequence ID" value="BDC00172.1"/>
    <property type="molecule type" value="Genomic_DNA"/>
</dbReference>
<name>A0AAQ4CWJ0_9CREN</name>
<keyword evidence="3 6" id="KW-0418">Kinase</keyword>
<dbReference type="Gene3D" id="3.40.1190.20">
    <property type="match status" value="1"/>
</dbReference>
<gene>
    <name evidence="6" type="ORF">SACC_31880</name>
</gene>
<keyword evidence="4" id="KW-0067">ATP-binding</keyword>
<dbReference type="GO" id="GO:0008902">
    <property type="term" value="F:hydroxymethylpyrimidine kinase activity"/>
    <property type="evidence" value="ECO:0007669"/>
    <property type="project" value="TreeGrafter"/>
</dbReference>
<keyword evidence="1" id="KW-0808">Transferase</keyword>
<dbReference type="GO" id="GO:0008972">
    <property type="term" value="F:phosphomethylpyrimidine kinase activity"/>
    <property type="evidence" value="ECO:0007669"/>
    <property type="project" value="InterPro"/>
</dbReference>